<accession>A0A1F2P8M1</accession>
<proteinExistence type="predicted"/>
<evidence type="ECO:0000313" key="2">
    <source>
        <dbReference type="Proteomes" id="UP000186940"/>
    </source>
</evidence>
<name>A0A1F2P8M1_9EURY</name>
<sequence>MDVFVECAEETGALAFQMLTESIIEDLHAGRLIERVREYIDIDIPLFYISIKPHRSTQKIEMRDLVSIIEATEDGIKVSIDDETYAPYLLPLLWEKYGDKVHQIERNRLEINGVTEDELMAIPIEDIKMKEIDDILNHIIFHVIPIGFRVIRNISEGDEIRYIASENSITDEMVEKVKKIVAKPPKELSLRREDILKPSKKTYVASYKESYV</sequence>
<reference evidence="1" key="1">
    <citation type="submission" date="2016-05" db="EMBL/GenBank/DDBJ databases">
        <title>Microbial consortia oxidize butane by reversing methanogenesis.</title>
        <authorList>
            <person name="Laso-Perez R."/>
            <person name="Richter M."/>
            <person name="Wegener G."/>
            <person name="Musat F."/>
        </authorList>
    </citation>
    <scope>NUCLEOTIDE SEQUENCE [LARGE SCALE GENOMIC DNA]</scope>
    <source>
        <strain evidence="1">BOX2</strain>
    </source>
</reference>
<dbReference type="Pfam" id="PF09886">
    <property type="entry name" value="DUF2113"/>
    <property type="match status" value="1"/>
</dbReference>
<dbReference type="EMBL" id="LYOS01000004">
    <property type="protein sequence ID" value="OFV67385.1"/>
    <property type="molecule type" value="Genomic_DNA"/>
</dbReference>
<dbReference type="NCBIfam" id="TIGR03291">
    <property type="entry name" value="methan_mark_17"/>
    <property type="match status" value="1"/>
</dbReference>
<dbReference type="Proteomes" id="UP000186940">
    <property type="component" value="Unassembled WGS sequence"/>
</dbReference>
<dbReference type="InterPro" id="IPR016762">
    <property type="entry name" value="Methan_mark_17"/>
</dbReference>
<dbReference type="AlphaFoldDB" id="A0A1F2P8M1"/>
<comment type="caution">
    <text evidence="1">The sequence shown here is derived from an EMBL/GenBank/DDBJ whole genome shotgun (WGS) entry which is preliminary data.</text>
</comment>
<gene>
    <name evidence="1" type="ORF">SCAL_001303</name>
</gene>
<evidence type="ECO:0000313" key="1">
    <source>
        <dbReference type="EMBL" id="OFV67385.1"/>
    </source>
</evidence>
<protein>
    <submittedName>
        <fullName evidence="1">Uncharacterized conserved protein UCP019464, methanogenesis</fullName>
    </submittedName>
</protein>
<keyword evidence="2" id="KW-1185">Reference proteome</keyword>
<organism evidence="1 2">
    <name type="scientific">Candidatus Syntropharchaeum caldarium</name>
    <dbReference type="NCBI Taxonomy" id="1838285"/>
    <lineage>
        <taxon>Archaea</taxon>
        <taxon>Methanobacteriati</taxon>
        <taxon>Methanobacteriota</taxon>
        <taxon>Stenosarchaea group</taxon>
        <taxon>Methanomicrobia</taxon>
        <taxon>Methanosarcinales</taxon>
        <taxon>ANME-2 cluster</taxon>
        <taxon>Candidatus Syntropharchaeum</taxon>
    </lineage>
</organism>
<dbReference type="STRING" id="1838285.SCAL_001303"/>